<evidence type="ECO:0000256" key="2">
    <source>
        <dbReference type="ARBA" id="ARBA00005528"/>
    </source>
</evidence>
<evidence type="ECO:0000256" key="3">
    <source>
        <dbReference type="ARBA" id="ARBA00012328"/>
    </source>
</evidence>
<keyword evidence="7 12" id="KW-0489">Methyltransferase</keyword>
<comment type="function">
    <text evidence="10 12">Specifically methylates the N3 position of the uracil ring of uridine 1498 (m3U1498) in 16S rRNA. Acts on the fully assembled 30S ribosomal subunit.</text>
</comment>
<dbReference type="NCBIfam" id="TIGR00046">
    <property type="entry name" value="RsmE family RNA methyltransferase"/>
    <property type="match status" value="1"/>
</dbReference>
<keyword evidence="9 12" id="KW-0949">S-adenosyl-L-methionine</keyword>
<accession>A0A498CIT8</accession>
<evidence type="ECO:0000256" key="11">
    <source>
        <dbReference type="ARBA" id="ARBA00047944"/>
    </source>
</evidence>
<dbReference type="PIRSF" id="PIRSF015601">
    <property type="entry name" value="MTase_slr0722"/>
    <property type="match status" value="1"/>
</dbReference>
<evidence type="ECO:0000256" key="6">
    <source>
        <dbReference type="ARBA" id="ARBA00022552"/>
    </source>
</evidence>
<dbReference type="InterPro" id="IPR046887">
    <property type="entry name" value="RsmE_PUA-like"/>
</dbReference>
<comment type="similarity">
    <text evidence="2 12">Belongs to the RNA methyltransferase RsmE family.</text>
</comment>
<dbReference type="PANTHER" id="PTHR30027:SF3">
    <property type="entry name" value="16S RRNA (URACIL(1498)-N(3))-METHYLTRANSFERASE"/>
    <property type="match status" value="1"/>
</dbReference>
<comment type="subcellular location">
    <subcellularLocation>
        <location evidence="1 12">Cytoplasm</location>
    </subcellularLocation>
</comment>
<dbReference type="InterPro" id="IPR029028">
    <property type="entry name" value="Alpha/beta_knot_MTases"/>
</dbReference>
<feature type="domain" description="Ribosomal RNA small subunit methyltransferase E methyltransferase" evidence="13">
    <location>
        <begin position="74"/>
        <end position="234"/>
    </location>
</feature>
<evidence type="ECO:0000259" key="13">
    <source>
        <dbReference type="Pfam" id="PF04452"/>
    </source>
</evidence>
<dbReference type="InterPro" id="IPR029026">
    <property type="entry name" value="tRNA_m1G_MTases_N"/>
</dbReference>
<dbReference type="SUPFAM" id="SSF88697">
    <property type="entry name" value="PUA domain-like"/>
    <property type="match status" value="1"/>
</dbReference>
<comment type="catalytic activity">
    <reaction evidence="11 12">
        <text>uridine(1498) in 16S rRNA + S-adenosyl-L-methionine = N(3)-methyluridine(1498) in 16S rRNA + S-adenosyl-L-homocysteine + H(+)</text>
        <dbReference type="Rhea" id="RHEA:42920"/>
        <dbReference type="Rhea" id="RHEA-COMP:10283"/>
        <dbReference type="Rhea" id="RHEA-COMP:10284"/>
        <dbReference type="ChEBI" id="CHEBI:15378"/>
        <dbReference type="ChEBI" id="CHEBI:57856"/>
        <dbReference type="ChEBI" id="CHEBI:59789"/>
        <dbReference type="ChEBI" id="CHEBI:65315"/>
        <dbReference type="ChEBI" id="CHEBI:74502"/>
        <dbReference type="EC" id="2.1.1.193"/>
    </reaction>
</comment>
<evidence type="ECO:0000259" key="14">
    <source>
        <dbReference type="Pfam" id="PF20260"/>
    </source>
</evidence>
<dbReference type="Pfam" id="PF20260">
    <property type="entry name" value="PUA_4"/>
    <property type="match status" value="1"/>
</dbReference>
<evidence type="ECO:0000256" key="4">
    <source>
        <dbReference type="ARBA" id="ARBA00013673"/>
    </source>
</evidence>
<protein>
    <recommendedName>
        <fullName evidence="4 12">Ribosomal RNA small subunit methyltransferase E</fullName>
        <ecNumber evidence="3 12">2.1.1.193</ecNumber>
    </recommendedName>
</protein>
<evidence type="ECO:0000256" key="10">
    <source>
        <dbReference type="ARBA" id="ARBA00025699"/>
    </source>
</evidence>
<evidence type="ECO:0000313" key="15">
    <source>
        <dbReference type="EMBL" id="RLL06912.1"/>
    </source>
</evidence>
<reference evidence="15 16" key="1">
    <citation type="submission" date="2018-10" db="EMBL/GenBank/DDBJ databases">
        <title>Anaerotruncus faecis sp. nov., isolated from human feces.</title>
        <authorList>
            <person name="Wang Y.-J."/>
        </authorList>
    </citation>
    <scope>NUCLEOTIDE SEQUENCE [LARGE SCALE GENOMIC DNA]</scope>
    <source>
        <strain evidence="15 16">22A2-44</strain>
    </source>
</reference>
<dbReference type="GO" id="GO:0070042">
    <property type="term" value="F:rRNA (uridine-N3-)-methyltransferase activity"/>
    <property type="evidence" value="ECO:0007669"/>
    <property type="project" value="TreeGrafter"/>
</dbReference>
<comment type="caution">
    <text evidence="15">The sequence shown here is derived from an EMBL/GenBank/DDBJ whole genome shotgun (WGS) entry which is preliminary data.</text>
</comment>
<evidence type="ECO:0000256" key="1">
    <source>
        <dbReference type="ARBA" id="ARBA00004496"/>
    </source>
</evidence>
<dbReference type="PANTHER" id="PTHR30027">
    <property type="entry name" value="RIBOSOMAL RNA SMALL SUBUNIT METHYLTRANSFERASE E"/>
    <property type="match status" value="1"/>
</dbReference>
<dbReference type="RefSeq" id="WP_121587709.1">
    <property type="nucleotide sequence ID" value="NZ_RCHT01000056.1"/>
</dbReference>
<dbReference type="Gene3D" id="3.40.1280.10">
    <property type="match status" value="1"/>
</dbReference>
<organism evidence="15 16">
    <name type="scientific">Anaerotruncus massiliensis</name>
    <name type="common">ex Liu et al. 2021</name>
    <dbReference type="NCBI Taxonomy" id="2321404"/>
    <lineage>
        <taxon>Bacteria</taxon>
        <taxon>Bacillati</taxon>
        <taxon>Bacillota</taxon>
        <taxon>Clostridia</taxon>
        <taxon>Eubacteriales</taxon>
        <taxon>Oscillospiraceae</taxon>
        <taxon>Anaerotruncus</taxon>
    </lineage>
</organism>
<dbReference type="Pfam" id="PF04452">
    <property type="entry name" value="Methyltrans_RNA"/>
    <property type="match status" value="1"/>
</dbReference>
<keyword evidence="5 12" id="KW-0963">Cytoplasm</keyword>
<dbReference type="AlphaFoldDB" id="A0A498CIT8"/>
<dbReference type="GO" id="GO:0005737">
    <property type="term" value="C:cytoplasm"/>
    <property type="evidence" value="ECO:0007669"/>
    <property type="project" value="UniProtKB-SubCell"/>
</dbReference>
<evidence type="ECO:0000256" key="8">
    <source>
        <dbReference type="ARBA" id="ARBA00022679"/>
    </source>
</evidence>
<dbReference type="EMBL" id="RCHT01000056">
    <property type="protein sequence ID" value="RLL06912.1"/>
    <property type="molecule type" value="Genomic_DNA"/>
</dbReference>
<evidence type="ECO:0000256" key="9">
    <source>
        <dbReference type="ARBA" id="ARBA00022691"/>
    </source>
</evidence>
<dbReference type="InterPro" id="IPR046886">
    <property type="entry name" value="RsmE_MTase_dom"/>
</dbReference>
<feature type="domain" description="Ribosomal RNA small subunit methyltransferase E PUA-like" evidence="14">
    <location>
        <begin position="16"/>
        <end position="63"/>
    </location>
</feature>
<dbReference type="NCBIfam" id="NF008692">
    <property type="entry name" value="PRK11713.1-5"/>
    <property type="match status" value="1"/>
</dbReference>
<keyword evidence="16" id="KW-1185">Reference proteome</keyword>
<dbReference type="GO" id="GO:0070475">
    <property type="term" value="P:rRNA base methylation"/>
    <property type="evidence" value="ECO:0007669"/>
    <property type="project" value="TreeGrafter"/>
</dbReference>
<proteinExistence type="inferred from homology"/>
<keyword evidence="6 12" id="KW-0698">rRNA processing</keyword>
<evidence type="ECO:0000256" key="5">
    <source>
        <dbReference type="ARBA" id="ARBA00022490"/>
    </source>
</evidence>
<dbReference type="EC" id="2.1.1.193" evidence="3 12"/>
<sequence>MPRFFTGEVDGRSAVITGEDARHIALSLRMKPGEPLTVCDSAGHDYQCVVEAVDPGRVDLRVEAVAPSAGEPGVKITLYQALPKGDKLEMIVQKAVELGVGRIVPVLTRRCVSRPDEKSMKKKLERLNRIALEAAKQCGRGRVPPVEPLVGFGEAVARMKESPLGIFFYENADESLKSALSRRLGGEVSIMVGSEGGFEPSEAAFAAENGLLTLSLGSRILRCETAPLAAITAILYEAGDI</sequence>
<dbReference type="SUPFAM" id="SSF75217">
    <property type="entry name" value="alpha/beta knot"/>
    <property type="match status" value="1"/>
</dbReference>
<dbReference type="Proteomes" id="UP000276301">
    <property type="component" value="Unassembled WGS sequence"/>
</dbReference>
<name>A0A498CIT8_9FIRM</name>
<gene>
    <name evidence="15" type="ORF">D4A47_13675</name>
</gene>
<dbReference type="InterPro" id="IPR006700">
    <property type="entry name" value="RsmE"/>
</dbReference>
<evidence type="ECO:0000256" key="7">
    <source>
        <dbReference type="ARBA" id="ARBA00022603"/>
    </source>
</evidence>
<dbReference type="InterPro" id="IPR015947">
    <property type="entry name" value="PUA-like_sf"/>
</dbReference>
<evidence type="ECO:0000256" key="12">
    <source>
        <dbReference type="PIRNR" id="PIRNR015601"/>
    </source>
</evidence>
<dbReference type="CDD" id="cd18084">
    <property type="entry name" value="RsmE-like"/>
    <property type="match status" value="1"/>
</dbReference>
<keyword evidence="8 12" id="KW-0808">Transferase</keyword>
<evidence type="ECO:0000313" key="16">
    <source>
        <dbReference type="Proteomes" id="UP000276301"/>
    </source>
</evidence>